<proteinExistence type="predicted"/>
<dbReference type="PANTHER" id="PTHR46060:SF1">
    <property type="entry name" value="MARINER MOS1 TRANSPOSASE-LIKE PROTEIN"/>
    <property type="match status" value="1"/>
</dbReference>
<accession>A0A8X6R8D8</accession>
<dbReference type="EMBL" id="BMAU01021033">
    <property type="protein sequence ID" value="GFX87369.1"/>
    <property type="molecule type" value="Genomic_DNA"/>
</dbReference>
<organism evidence="1 2">
    <name type="scientific">Trichonephila clavipes</name>
    <name type="common">Golden silk orbweaver</name>
    <name type="synonym">Nephila clavipes</name>
    <dbReference type="NCBI Taxonomy" id="2585209"/>
    <lineage>
        <taxon>Eukaryota</taxon>
        <taxon>Metazoa</taxon>
        <taxon>Ecdysozoa</taxon>
        <taxon>Arthropoda</taxon>
        <taxon>Chelicerata</taxon>
        <taxon>Arachnida</taxon>
        <taxon>Araneae</taxon>
        <taxon>Araneomorphae</taxon>
        <taxon>Entelegynae</taxon>
        <taxon>Araneoidea</taxon>
        <taxon>Nephilidae</taxon>
        <taxon>Trichonephila</taxon>
    </lineage>
</organism>
<protein>
    <submittedName>
        <fullName evidence="1">Histone-lysine N-methyltransferase SETMAR</fullName>
    </submittedName>
</protein>
<keyword evidence="2" id="KW-1185">Reference proteome</keyword>
<dbReference type="AlphaFoldDB" id="A0A8X6R8D8"/>
<dbReference type="InterPro" id="IPR052709">
    <property type="entry name" value="Transposase-MT_Hybrid"/>
</dbReference>
<name>A0A8X6R8D8_TRICX</name>
<evidence type="ECO:0000313" key="2">
    <source>
        <dbReference type="Proteomes" id="UP000887159"/>
    </source>
</evidence>
<gene>
    <name evidence="1" type="primary">SETMAR_133</name>
    <name evidence="1" type="ORF">TNCV_3369391</name>
</gene>
<sequence length="163" mass="18124">MSAADIHCQITEVYGTEAVSDSKVRKWVLKFKGQSQTNAVKAQGYGSSVLGPARYFAGGLMPQKITVNSSAYCVTLRKLRRELQNKRCNMLSNGVLLLHDNARPPTSRTTRELIESFGWEVLDHALCSPDLAPSDFPLLRYFKHSLGGERFSDNKEMKAAVNS</sequence>
<reference evidence="1" key="1">
    <citation type="submission" date="2020-08" db="EMBL/GenBank/DDBJ databases">
        <title>Multicomponent nature underlies the extraordinary mechanical properties of spider dragline silk.</title>
        <authorList>
            <person name="Kono N."/>
            <person name="Nakamura H."/>
            <person name="Mori M."/>
            <person name="Yoshida Y."/>
            <person name="Ohtoshi R."/>
            <person name="Malay A.D."/>
            <person name="Moran D.A.P."/>
            <person name="Tomita M."/>
            <person name="Numata K."/>
            <person name="Arakawa K."/>
        </authorList>
    </citation>
    <scope>NUCLEOTIDE SEQUENCE</scope>
</reference>
<dbReference type="InterPro" id="IPR036397">
    <property type="entry name" value="RNaseH_sf"/>
</dbReference>
<dbReference type="Gene3D" id="3.30.420.10">
    <property type="entry name" value="Ribonuclease H-like superfamily/Ribonuclease H"/>
    <property type="match status" value="1"/>
</dbReference>
<dbReference type="Proteomes" id="UP000887159">
    <property type="component" value="Unassembled WGS sequence"/>
</dbReference>
<dbReference type="GO" id="GO:0003676">
    <property type="term" value="F:nucleic acid binding"/>
    <property type="evidence" value="ECO:0007669"/>
    <property type="project" value="InterPro"/>
</dbReference>
<comment type="caution">
    <text evidence="1">The sequence shown here is derived from an EMBL/GenBank/DDBJ whole genome shotgun (WGS) entry which is preliminary data.</text>
</comment>
<dbReference type="PANTHER" id="PTHR46060">
    <property type="entry name" value="MARINER MOS1 TRANSPOSASE-LIKE PROTEIN"/>
    <property type="match status" value="1"/>
</dbReference>
<evidence type="ECO:0000313" key="1">
    <source>
        <dbReference type="EMBL" id="GFX87369.1"/>
    </source>
</evidence>